<organism evidence="3 4">
    <name type="scientific">Candidatus Neomicrothrix parvicella RN1</name>
    <dbReference type="NCBI Taxonomy" id="1229780"/>
    <lineage>
        <taxon>Bacteria</taxon>
        <taxon>Bacillati</taxon>
        <taxon>Actinomycetota</taxon>
        <taxon>Acidimicrobiia</taxon>
        <taxon>Acidimicrobiales</taxon>
        <taxon>Microthrixaceae</taxon>
        <taxon>Candidatus Neomicrothrix</taxon>
    </lineage>
</organism>
<dbReference type="Pfam" id="PF13635">
    <property type="entry name" value="DUF4143"/>
    <property type="match status" value="1"/>
</dbReference>
<proteinExistence type="predicted"/>
<protein>
    <submittedName>
        <fullName evidence="3">AAA family ATPase</fullName>
    </submittedName>
</protein>
<dbReference type="eggNOG" id="COG1373">
    <property type="taxonomic scope" value="Bacteria"/>
</dbReference>
<reference evidence="3 4" key="1">
    <citation type="journal article" date="2013" name="ISME J.">
        <title>Metabolic model for the filamentous 'Candidatus Microthrix parvicella' based on genomic and metagenomic analyses.</title>
        <authorList>
            <person name="Jon McIlroy S."/>
            <person name="Kristiansen R."/>
            <person name="Albertsen M."/>
            <person name="Michael Karst S."/>
            <person name="Rossetti S."/>
            <person name="Lund Nielsen J."/>
            <person name="Tandoi V."/>
            <person name="James Seviour R."/>
            <person name="Nielsen P.H."/>
        </authorList>
    </citation>
    <scope>NUCLEOTIDE SEQUENCE [LARGE SCALE GENOMIC DNA]</scope>
    <source>
        <strain evidence="3 4">RN1</strain>
    </source>
</reference>
<sequence length="431" mass="46317">MSSHSLAAEHYLPRTVDGELDELFTGAAAISLEGAKGVGKSATAAERATRTFLMEDPAVREAVAAAPELLRGTGPVLIDEWQHLPMTWDVVRRAVDAGAAPGQFLLTGSASSFSPGNHSGAGRILKVRMRPLSLAERGLSFPTVSLAAILTGTQPDMSGETSVGLPEYVEEICGSGFPGIRGLPQRVRRAQLRGYVDRVVDRDMVEAGLRVRKEAALRRWMAAYAAATSSVASYEKIRDAATPGEGNKPARSTTEPYRNMLERLFILDPLPAWQPTQSHLRQLAAAPKHHLTDPALATTLLGLAPASLLHGDQGPVPRPQDGSLLGALFESLVTLGVRTYAQRAEASVGHLRTHRGDHEVDLIVKRDDGRVVAIETKLATTVSQDDTVHLRWLRDRLGDDLLDAVVVTSGRYAYRRPEDGVAVVPAALLGP</sequence>
<feature type="domain" description="DUF4143" evidence="2">
    <location>
        <begin position="202"/>
        <end position="378"/>
    </location>
</feature>
<evidence type="ECO:0000313" key="4">
    <source>
        <dbReference type="Proteomes" id="UP000018291"/>
    </source>
</evidence>
<dbReference type="PANTHER" id="PTHR43566">
    <property type="entry name" value="CONSERVED PROTEIN"/>
    <property type="match status" value="1"/>
</dbReference>
<dbReference type="OrthoDB" id="128089at2"/>
<keyword evidence="4" id="KW-1185">Reference proteome</keyword>
<dbReference type="STRING" id="1229780.BN381_480011"/>
<feature type="domain" description="AAA" evidence="1">
    <location>
        <begin position="29"/>
        <end position="136"/>
    </location>
</feature>
<dbReference type="RefSeq" id="WP_012229147.1">
    <property type="nucleotide sequence ID" value="NZ_HG422565.1"/>
</dbReference>
<dbReference type="PANTHER" id="PTHR43566:SF2">
    <property type="entry name" value="DUF4143 DOMAIN-CONTAINING PROTEIN"/>
    <property type="match status" value="1"/>
</dbReference>
<accession>R4Z1R0</accession>
<evidence type="ECO:0000259" key="1">
    <source>
        <dbReference type="Pfam" id="PF13173"/>
    </source>
</evidence>
<dbReference type="EMBL" id="CANL01000043">
    <property type="protein sequence ID" value="CCM64829.1"/>
    <property type="molecule type" value="Genomic_DNA"/>
</dbReference>
<dbReference type="AlphaFoldDB" id="R4Z1R0"/>
<dbReference type="HOGENOM" id="CLU_041527_4_1_11"/>
<dbReference type="Pfam" id="PF13173">
    <property type="entry name" value="AAA_14"/>
    <property type="match status" value="1"/>
</dbReference>
<name>R4Z1R0_9ACTN</name>
<evidence type="ECO:0000259" key="2">
    <source>
        <dbReference type="Pfam" id="PF13635"/>
    </source>
</evidence>
<evidence type="ECO:0000313" key="3">
    <source>
        <dbReference type="EMBL" id="CCM64829.1"/>
    </source>
</evidence>
<dbReference type="Proteomes" id="UP000018291">
    <property type="component" value="Unassembled WGS sequence"/>
</dbReference>
<dbReference type="InterPro" id="IPR025420">
    <property type="entry name" value="DUF4143"/>
</dbReference>
<dbReference type="InterPro" id="IPR041682">
    <property type="entry name" value="AAA_14"/>
</dbReference>
<gene>
    <name evidence="3" type="ORF">BN381_480011</name>
</gene>
<comment type="caution">
    <text evidence="3">The sequence shown here is derived from an EMBL/GenBank/DDBJ whole genome shotgun (WGS) entry which is preliminary data.</text>
</comment>